<evidence type="ECO:0000256" key="9">
    <source>
        <dbReference type="SAM" id="Phobius"/>
    </source>
</evidence>
<keyword evidence="7 9" id="KW-0472">Membrane</keyword>
<evidence type="ECO:0000256" key="6">
    <source>
        <dbReference type="ARBA" id="ARBA00022989"/>
    </source>
</evidence>
<evidence type="ECO:0000256" key="3">
    <source>
        <dbReference type="ARBA" id="ARBA00022473"/>
    </source>
</evidence>
<keyword evidence="6 9" id="KW-1133">Transmembrane helix</keyword>
<sequence>MAAVAVDAIMFNLPVSLVKCIKNEGGKGALVVGVYNVTQIDGQQVDILVTDSKRHVLASPKNVEKGRFTFVTETEDLFEVCFTSRGRVFNRDVSHTVEMILKRGVEARSHDELAKAEKLKPLEKDIVYAEQLAESVVHEFGRMKAREEVLSDTNESTLNRVLYLGIFNVIWLVFTTACQLKYLHSYFKAKRLVE</sequence>
<dbReference type="OrthoDB" id="759142at2759"/>
<dbReference type="GO" id="GO:0016020">
    <property type="term" value="C:membrane"/>
    <property type="evidence" value="ECO:0007669"/>
    <property type="project" value="UniProtKB-SubCell"/>
</dbReference>
<dbReference type="InterPro" id="IPR015720">
    <property type="entry name" value="Emp24-like"/>
</dbReference>
<dbReference type="EMBL" id="CADCXU010025616">
    <property type="protein sequence ID" value="CAB0012669.1"/>
    <property type="molecule type" value="Genomic_DNA"/>
</dbReference>
<comment type="similarity">
    <text evidence="2 8">Belongs to the EMP24/GP25L family.</text>
</comment>
<dbReference type="Proteomes" id="UP000479000">
    <property type="component" value="Unassembled WGS sequence"/>
</dbReference>
<organism evidence="11 12">
    <name type="scientific">Nesidiocoris tenuis</name>
    <dbReference type="NCBI Taxonomy" id="355587"/>
    <lineage>
        <taxon>Eukaryota</taxon>
        <taxon>Metazoa</taxon>
        <taxon>Ecdysozoa</taxon>
        <taxon>Arthropoda</taxon>
        <taxon>Hexapoda</taxon>
        <taxon>Insecta</taxon>
        <taxon>Pterygota</taxon>
        <taxon>Neoptera</taxon>
        <taxon>Paraneoptera</taxon>
        <taxon>Hemiptera</taxon>
        <taxon>Heteroptera</taxon>
        <taxon>Panheteroptera</taxon>
        <taxon>Cimicomorpha</taxon>
        <taxon>Miridae</taxon>
        <taxon>Dicyphina</taxon>
        <taxon>Nesidiocoris</taxon>
    </lineage>
</organism>
<keyword evidence="12" id="KW-1185">Reference proteome</keyword>
<dbReference type="PROSITE" id="PS50866">
    <property type="entry name" value="GOLD"/>
    <property type="match status" value="1"/>
</dbReference>
<keyword evidence="3" id="KW-0217">Developmental protein</keyword>
<comment type="subcellular location">
    <subcellularLocation>
        <location evidence="1 8">Membrane</location>
        <topology evidence="1 8">Single-pass type I membrane protein</topology>
    </subcellularLocation>
</comment>
<dbReference type="SMART" id="SM01190">
    <property type="entry name" value="EMP24_GP25L"/>
    <property type="match status" value="1"/>
</dbReference>
<evidence type="ECO:0000256" key="5">
    <source>
        <dbReference type="ARBA" id="ARBA00022729"/>
    </source>
</evidence>
<dbReference type="AlphaFoldDB" id="A0A6H5H5R1"/>
<evidence type="ECO:0000256" key="4">
    <source>
        <dbReference type="ARBA" id="ARBA00022692"/>
    </source>
</evidence>
<keyword evidence="4 8" id="KW-0812">Transmembrane</keyword>
<dbReference type="PANTHER" id="PTHR22811">
    <property type="entry name" value="TRANSMEMBRANE EMP24 DOMAIN-CONTAINING PROTEIN"/>
    <property type="match status" value="1"/>
</dbReference>
<gene>
    <name evidence="11" type="ORF">NTEN_LOCUS17374</name>
</gene>
<evidence type="ECO:0000259" key="10">
    <source>
        <dbReference type="PROSITE" id="PS50866"/>
    </source>
</evidence>
<accession>A0A6H5H5R1</accession>
<dbReference type="Pfam" id="PF01105">
    <property type="entry name" value="EMP24_GP25L"/>
    <property type="match status" value="1"/>
</dbReference>
<evidence type="ECO:0000256" key="1">
    <source>
        <dbReference type="ARBA" id="ARBA00004479"/>
    </source>
</evidence>
<evidence type="ECO:0000256" key="2">
    <source>
        <dbReference type="ARBA" id="ARBA00007104"/>
    </source>
</evidence>
<protein>
    <recommendedName>
        <fullName evidence="10">GOLD domain-containing protein</fullName>
    </recommendedName>
</protein>
<keyword evidence="5" id="KW-0732">Signal</keyword>
<name>A0A6H5H5R1_9HEMI</name>
<evidence type="ECO:0000313" key="12">
    <source>
        <dbReference type="Proteomes" id="UP000479000"/>
    </source>
</evidence>
<dbReference type="InterPro" id="IPR009038">
    <property type="entry name" value="GOLD_dom"/>
</dbReference>
<feature type="transmembrane region" description="Helical" evidence="9">
    <location>
        <begin position="161"/>
        <end position="183"/>
    </location>
</feature>
<evidence type="ECO:0000313" key="11">
    <source>
        <dbReference type="EMBL" id="CAB0012669.1"/>
    </source>
</evidence>
<proteinExistence type="inferred from homology"/>
<feature type="domain" description="GOLD" evidence="10">
    <location>
        <begin position="18"/>
        <end position="99"/>
    </location>
</feature>
<evidence type="ECO:0000256" key="7">
    <source>
        <dbReference type="ARBA" id="ARBA00023136"/>
    </source>
</evidence>
<reference evidence="11 12" key="1">
    <citation type="submission" date="2020-02" db="EMBL/GenBank/DDBJ databases">
        <authorList>
            <person name="Ferguson B K."/>
        </authorList>
    </citation>
    <scope>NUCLEOTIDE SEQUENCE [LARGE SCALE GENOMIC DNA]</scope>
</reference>
<evidence type="ECO:0000256" key="8">
    <source>
        <dbReference type="RuleBase" id="RU003827"/>
    </source>
</evidence>